<dbReference type="Gene3D" id="3.30.565.10">
    <property type="entry name" value="Histidine kinase-like ATPase, C-terminal domain"/>
    <property type="match status" value="1"/>
</dbReference>
<evidence type="ECO:0000256" key="5">
    <source>
        <dbReference type="SAM" id="MobiDB-lite"/>
    </source>
</evidence>
<comment type="similarity">
    <text evidence="1">Belongs to the heat shock protein 90 family.</text>
</comment>
<comment type="caution">
    <text evidence="6">The sequence shown here is derived from an EMBL/GenBank/DDBJ whole genome shotgun (WGS) entry which is preliminary data.</text>
</comment>
<gene>
    <name evidence="6" type="ORF">C1H46_019014</name>
</gene>
<dbReference type="InterPro" id="IPR020575">
    <property type="entry name" value="Hsp90_N"/>
</dbReference>
<dbReference type="AlphaFoldDB" id="A0A540M9J7"/>
<dbReference type="STRING" id="106549.A0A540M9J7"/>
<feature type="compositionally biased region" description="Polar residues" evidence="5">
    <location>
        <begin position="63"/>
        <end position="77"/>
    </location>
</feature>
<keyword evidence="4" id="KW-0143">Chaperone</keyword>
<dbReference type="GO" id="GO:0140662">
    <property type="term" value="F:ATP-dependent protein folding chaperone"/>
    <property type="evidence" value="ECO:0007669"/>
    <property type="project" value="InterPro"/>
</dbReference>
<keyword evidence="2" id="KW-0547">Nucleotide-binding</keyword>
<evidence type="ECO:0000313" key="7">
    <source>
        <dbReference type="Proteomes" id="UP000315295"/>
    </source>
</evidence>
<accession>A0A540M9J7</accession>
<organism evidence="6 7">
    <name type="scientific">Malus baccata</name>
    <name type="common">Siberian crab apple</name>
    <name type="synonym">Pyrus baccata</name>
    <dbReference type="NCBI Taxonomy" id="106549"/>
    <lineage>
        <taxon>Eukaryota</taxon>
        <taxon>Viridiplantae</taxon>
        <taxon>Streptophyta</taxon>
        <taxon>Embryophyta</taxon>
        <taxon>Tracheophyta</taxon>
        <taxon>Spermatophyta</taxon>
        <taxon>Magnoliopsida</taxon>
        <taxon>eudicotyledons</taxon>
        <taxon>Gunneridae</taxon>
        <taxon>Pentapetalae</taxon>
        <taxon>rosids</taxon>
        <taxon>fabids</taxon>
        <taxon>Rosales</taxon>
        <taxon>Rosaceae</taxon>
        <taxon>Amygdaloideae</taxon>
        <taxon>Maleae</taxon>
        <taxon>Malus</taxon>
    </lineage>
</organism>
<protein>
    <recommendedName>
        <fullName evidence="8">Histidine kinase/HSP90-like ATPase domain-containing protein</fullName>
    </recommendedName>
</protein>
<dbReference type="InterPro" id="IPR036890">
    <property type="entry name" value="HATPase_C_sf"/>
</dbReference>
<evidence type="ECO:0000313" key="6">
    <source>
        <dbReference type="EMBL" id="TQD95376.1"/>
    </source>
</evidence>
<keyword evidence="7" id="KW-1185">Reference proteome</keyword>
<dbReference type="GO" id="GO:0005524">
    <property type="term" value="F:ATP binding"/>
    <property type="evidence" value="ECO:0007669"/>
    <property type="project" value="UniProtKB-KW"/>
</dbReference>
<evidence type="ECO:0000256" key="3">
    <source>
        <dbReference type="ARBA" id="ARBA00022840"/>
    </source>
</evidence>
<dbReference type="GO" id="GO:0051082">
    <property type="term" value="F:unfolded protein binding"/>
    <property type="evidence" value="ECO:0007669"/>
    <property type="project" value="InterPro"/>
</dbReference>
<sequence length="77" mass="8332">MEDTETFAFQAEINQLLSPVINTFDSNKEIFLRELISNASDALDKIPASSILSRSSSFGLSLTRPTGPSPSSTRVLA</sequence>
<dbReference type="InterPro" id="IPR001404">
    <property type="entry name" value="Hsp90_fam"/>
</dbReference>
<dbReference type="PRINTS" id="PR00775">
    <property type="entry name" value="HEATSHOCK90"/>
</dbReference>
<feature type="region of interest" description="Disordered" evidence="5">
    <location>
        <begin position="56"/>
        <end position="77"/>
    </location>
</feature>
<dbReference type="EMBL" id="VIEB01000317">
    <property type="protein sequence ID" value="TQD95376.1"/>
    <property type="molecule type" value="Genomic_DNA"/>
</dbReference>
<dbReference type="SUPFAM" id="SSF55874">
    <property type="entry name" value="ATPase domain of HSP90 chaperone/DNA topoisomerase II/histidine kinase"/>
    <property type="match status" value="1"/>
</dbReference>
<reference evidence="6 7" key="1">
    <citation type="journal article" date="2019" name="G3 (Bethesda)">
        <title>Sequencing of a Wild Apple (Malus baccata) Genome Unravels the Differences Between Cultivated and Wild Apple Species Regarding Disease Resistance and Cold Tolerance.</title>
        <authorList>
            <person name="Chen X."/>
        </authorList>
    </citation>
    <scope>NUCLEOTIDE SEQUENCE [LARGE SCALE GENOMIC DNA]</scope>
    <source>
        <strain evidence="7">cv. Shandingzi</strain>
        <tissue evidence="6">Leaves</tissue>
    </source>
</reference>
<dbReference type="PANTHER" id="PTHR11528">
    <property type="entry name" value="HEAT SHOCK PROTEIN 90 FAMILY MEMBER"/>
    <property type="match status" value="1"/>
</dbReference>
<evidence type="ECO:0000256" key="1">
    <source>
        <dbReference type="ARBA" id="ARBA00008239"/>
    </source>
</evidence>
<proteinExistence type="inferred from homology"/>
<keyword evidence="3" id="KW-0067">ATP-binding</keyword>
<evidence type="ECO:0000256" key="4">
    <source>
        <dbReference type="ARBA" id="ARBA00023186"/>
    </source>
</evidence>
<name>A0A540M9J7_MALBA</name>
<evidence type="ECO:0008006" key="8">
    <source>
        <dbReference type="Google" id="ProtNLM"/>
    </source>
</evidence>
<dbReference type="GO" id="GO:0016887">
    <property type="term" value="F:ATP hydrolysis activity"/>
    <property type="evidence" value="ECO:0007669"/>
    <property type="project" value="InterPro"/>
</dbReference>
<dbReference type="Proteomes" id="UP000315295">
    <property type="component" value="Unassembled WGS sequence"/>
</dbReference>
<evidence type="ECO:0000256" key="2">
    <source>
        <dbReference type="ARBA" id="ARBA00022741"/>
    </source>
</evidence>